<dbReference type="Proteomes" id="UP001604277">
    <property type="component" value="Unassembled WGS sequence"/>
</dbReference>
<dbReference type="EMBL" id="JBFOLJ010000005">
    <property type="protein sequence ID" value="KAL2537051.1"/>
    <property type="molecule type" value="Genomic_DNA"/>
</dbReference>
<reference evidence="2" key="2">
    <citation type="submission" date="2024-07" db="EMBL/GenBank/DDBJ databases">
        <title>Two chromosome-level genome assemblies of Korean endemic species Abeliophyllum distichum and Forsythia ovata (Oleaceae).</title>
        <authorList>
            <person name="Mun J.H."/>
        </authorList>
    </citation>
    <scope>NUCLEOTIDE SEQUENCE</scope>
    <source>
        <strain evidence="2">KNKB202402200001</strain>
        <tissue evidence="2">Leaf</tissue>
    </source>
</reference>
<dbReference type="AlphaFoldDB" id="A0ABD1NXY3"/>
<feature type="region of interest" description="Disordered" evidence="1">
    <location>
        <begin position="1"/>
        <end position="20"/>
    </location>
</feature>
<evidence type="ECO:0000313" key="2">
    <source>
        <dbReference type="EMBL" id="KAL2456441.1"/>
    </source>
</evidence>
<proteinExistence type="predicted"/>
<evidence type="ECO:0000256" key="1">
    <source>
        <dbReference type="SAM" id="MobiDB-lite"/>
    </source>
</evidence>
<keyword evidence="4" id="KW-1185">Reference proteome</keyword>
<comment type="caution">
    <text evidence="2">The sequence shown here is derived from an EMBL/GenBank/DDBJ whole genome shotgun (WGS) entry which is preliminary data.</text>
</comment>
<reference evidence="4" key="1">
    <citation type="submission" date="2024-07" db="EMBL/GenBank/DDBJ databases">
        <title>Two chromosome-level genome assemblies of Korean endemic species Abeliophyllum distichum and Forsythia ovata (Oleaceae).</title>
        <authorList>
            <person name="Jang H."/>
        </authorList>
    </citation>
    <scope>NUCLEOTIDE SEQUENCE [LARGE SCALE GENOMIC DNA]</scope>
</reference>
<gene>
    <name evidence="3" type="ORF">Fot_18442</name>
    <name evidence="2" type="ORF">Fot_56872</name>
</gene>
<organism evidence="2 4">
    <name type="scientific">Forsythia ovata</name>
    <dbReference type="NCBI Taxonomy" id="205694"/>
    <lineage>
        <taxon>Eukaryota</taxon>
        <taxon>Viridiplantae</taxon>
        <taxon>Streptophyta</taxon>
        <taxon>Embryophyta</taxon>
        <taxon>Tracheophyta</taxon>
        <taxon>Spermatophyta</taxon>
        <taxon>Magnoliopsida</taxon>
        <taxon>eudicotyledons</taxon>
        <taxon>Gunneridae</taxon>
        <taxon>Pentapetalae</taxon>
        <taxon>asterids</taxon>
        <taxon>lamiids</taxon>
        <taxon>Lamiales</taxon>
        <taxon>Oleaceae</taxon>
        <taxon>Forsythieae</taxon>
        <taxon>Forsythia</taxon>
    </lineage>
</organism>
<accession>A0ABD1NXY3</accession>
<protein>
    <submittedName>
        <fullName evidence="2">Uncharacterized protein</fullName>
    </submittedName>
</protein>
<dbReference type="EMBL" id="JBFOLJ010000065">
    <property type="protein sequence ID" value="KAL2456441.1"/>
    <property type="molecule type" value="Genomic_DNA"/>
</dbReference>
<name>A0ABD1NXY3_9LAMI</name>
<evidence type="ECO:0000313" key="3">
    <source>
        <dbReference type="EMBL" id="KAL2537051.1"/>
    </source>
</evidence>
<evidence type="ECO:0000313" key="4">
    <source>
        <dbReference type="Proteomes" id="UP001604277"/>
    </source>
</evidence>
<sequence>MNTQEKKDLRNKRRRELYAQRKIEPKKKVTRLQARQPDFVAEPPRQPKVVAEVRRQPPLAVELGRQPPFVGLRELATTMQPWQPHLIAKVATLVTKDVSNAPISNNNFSSIK</sequence>